<comment type="caution">
    <text evidence="9">The sequence shown here is derived from an EMBL/GenBank/DDBJ whole genome shotgun (WGS) entry which is preliminary data.</text>
</comment>
<dbReference type="InterPro" id="IPR050377">
    <property type="entry name" value="Radical_SAM_PqqE_MftC-like"/>
</dbReference>
<comment type="cofactor">
    <cofactor evidence="1">
        <name>[4Fe-4S] cluster</name>
        <dbReference type="ChEBI" id="CHEBI:49883"/>
    </cofactor>
</comment>
<dbReference type="InterPro" id="IPR007197">
    <property type="entry name" value="rSAM"/>
</dbReference>
<dbReference type="GO" id="GO:0046872">
    <property type="term" value="F:metal ion binding"/>
    <property type="evidence" value="ECO:0007669"/>
    <property type="project" value="UniProtKB-KW"/>
</dbReference>
<dbReference type="PROSITE" id="PS01305">
    <property type="entry name" value="MOAA_NIFB_PQQE"/>
    <property type="match status" value="1"/>
</dbReference>
<dbReference type="Proteomes" id="UP000004416">
    <property type="component" value="Unassembled WGS sequence"/>
</dbReference>
<reference evidence="9 10" key="1">
    <citation type="submission" date="2011-08" db="EMBL/GenBank/DDBJ databases">
        <authorList>
            <person name="Weinstock G."/>
            <person name="Sodergren E."/>
            <person name="Clifton S."/>
            <person name="Fulton L."/>
            <person name="Fulton B."/>
            <person name="Courtney L."/>
            <person name="Fronick C."/>
            <person name="Harrison M."/>
            <person name="Strong C."/>
            <person name="Farmer C."/>
            <person name="Delahaunty K."/>
            <person name="Markovic C."/>
            <person name="Hall O."/>
            <person name="Minx P."/>
            <person name="Tomlinson C."/>
            <person name="Mitreva M."/>
            <person name="Hou S."/>
            <person name="Chen J."/>
            <person name="Wollam A."/>
            <person name="Pepin K.H."/>
            <person name="Johnson M."/>
            <person name="Bhonagiri V."/>
            <person name="Zhang X."/>
            <person name="Suruliraj S."/>
            <person name="Warren W."/>
            <person name="Chinwalla A."/>
            <person name="Mardis E.R."/>
            <person name="Wilson R.K."/>
        </authorList>
    </citation>
    <scope>NUCLEOTIDE SEQUENCE [LARGE SCALE GENOMIC DNA]</scope>
    <source>
        <strain evidence="9 10">DP7</strain>
    </source>
</reference>
<organism evidence="9 10">
    <name type="scientific">Desulfitobacterium hafniense DP7</name>
    <dbReference type="NCBI Taxonomy" id="537010"/>
    <lineage>
        <taxon>Bacteria</taxon>
        <taxon>Bacillati</taxon>
        <taxon>Bacillota</taxon>
        <taxon>Clostridia</taxon>
        <taxon>Eubacteriales</taxon>
        <taxon>Desulfitobacteriaceae</taxon>
        <taxon>Desulfitobacterium</taxon>
    </lineage>
</organism>
<dbReference type="PATRIC" id="fig|537010.4.peg.4798"/>
<dbReference type="EMBL" id="AFZX01000137">
    <property type="protein sequence ID" value="EHL04234.1"/>
    <property type="molecule type" value="Genomic_DNA"/>
</dbReference>
<evidence type="ECO:0000256" key="7">
    <source>
        <dbReference type="ARBA" id="ARBA00023014"/>
    </source>
</evidence>
<dbReference type="HOGENOM" id="CLU_682937_0_0_9"/>
<keyword evidence="6" id="KW-0408">Iron</keyword>
<evidence type="ECO:0000313" key="9">
    <source>
        <dbReference type="EMBL" id="EHL04234.1"/>
    </source>
</evidence>
<dbReference type="Pfam" id="PF04055">
    <property type="entry name" value="Radical_SAM"/>
    <property type="match status" value="1"/>
</dbReference>
<evidence type="ECO:0000259" key="8">
    <source>
        <dbReference type="Pfam" id="PF04055"/>
    </source>
</evidence>
<sequence>MNMRNQNLKTVVKKCLKRIKLLVNRFNSTSSNESSSSQPPAPKPIPYIVTGDPTDIQLLFEFSERYEKLYIFGTDETAQYLLKFFDECGVRIDALITRLPSEINLSKKNVGVIVACYEHNAYNAVNSLKKTGCKNIYRPSDLTLWATANKMRPRPRERMWIEINLADHCNLNCQFCDHYSQLSKPYCLDISTYERDIKRLAELSNGHIGILKLQGGEPLLNPDIAKFVRITRKYFPKTKIKLFSNGILLKKSETFEGGNLLQAMKDCDVSLRLTIYPLTIDIAEVVKTAQQYGIQVEEITNYLQGAVKADSDSLSKLEAKVSVKHPFDLDGGANKYEWINCYQLNESIVLRDGKLYTCPQTAYIHIFNEKFGTNLELSDDDYIDIFEAKNYSELSEFCAKRTSFCRYCAVHKRSPHQWKTSTRRIDEYIL</sequence>
<evidence type="ECO:0000256" key="4">
    <source>
        <dbReference type="ARBA" id="ARBA00022723"/>
    </source>
</evidence>
<dbReference type="PANTHER" id="PTHR11228">
    <property type="entry name" value="RADICAL SAM DOMAIN PROTEIN"/>
    <property type="match status" value="1"/>
</dbReference>
<keyword evidence="2" id="KW-0004">4Fe-4S</keyword>
<dbReference type="SFLD" id="SFLDG01067">
    <property type="entry name" value="SPASM/twitch_domain_containing"/>
    <property type="match status" value="1"/>
</dbReference>
<keyword evidence="5" id="KW-0560">Oxidoreductase</keyword>
<name>G9XVX1_DESHA</name>
<evidence type="ECO:0000256" key="6">
    <source>
        <dbReference type="ARBA" id="ARBA00023004"/>
    </source>
</evidence>
<keyword evidence="4" id="KW-0479">Metal-binding</keyword>
<protein>
    <submittedName>
        <fullName evidence="9">Radical SAM domain protein</fullName>
    </submittedName>
</protein>
<keyword evidence="3" id="KW-0949">S-adenosyl-L-methionine</keyword>
<dbReference type="AlphaFoldDB" id="G9XVX1"/>
<evidence type="ECO:0000256" key="3">
    <source>
        <dbReference type="ARBA" id="ARBA00022691"/>
    </source>
</evidence>
<keyword evidence="7" id="KW-0411">Iron-sulfur</keyword>
<dbReference type="InterPro" id="IPR000385">
    <property type="entry name" value="MoaA_NifB_PqqE_Fe-S-bd_CS"/>
</dbReference>
<gene>
    <name evidence="9" type="ORF">HMPREF0322_05154</name>
</gene>
<evidence type="ECO:0000313" key="10">
    <source>
        <dbReference type="Proteomes" id="UP000004416"/>
    </source>
</evidence>
<dbReference type="SFLD" id="SFLDS00029">
    <property type="entry name" value="Radical_SAM"/>
    <property type="match status" value="1"/>
</dbReference>
<evidence type="ECO:0000256" key="5">
    <source>
        <dbReference type="ARBA" id="ARBA00023002"/>
    </source>
</evidence>
<dbReference type="SUPFAM" id="SSF102114">
    <property type="entry name" value="Radical SAM enzymes"/>
    <property type="match status" value="1"/>
</dbReference>
<dbReference type="PANTHER" id="PTHR11228:SF7">
    <property type="entry name" value="PQQA PEPTIDE CYCLASE"/>
    <property type="match status" value="1"/>
</dbReference>
<dbReference type="Gene3D" id="3.20.20.70">
    <property type="entry name" value="Aldolase class I"/>
    <property type="match status" value="1"/>
</dbReference>
<evidence type="ECO:0000256" key="2">
    <source>
        <dbReference type="ARBA" id="ARBA00022485"/>
    </source>
</evidence>
<dbReference type="GO" id="GO:0016491">
    <property type="term" value="F:oxidoreductase activity"/>
    <property type="evidence" value="ECO:0007669"/>
    <property type="project" value="UniProtKB-KW"/>
</dbReference>
<dbReference type="InterPro" id="IPR013785">
    <property type="entry name" value="Aldolase_TIM"/>
</dbReference>
<feature type="domain" description="Radical SAM core" evidence="8">
    <location>
        <begin position="163"/>
        <end position="266"/>
    </location>
</feature>
<evidence type="ECO:0000256" key="1">
    <source>
        <dbReference type="ARBA" id="ARBA00001966"/>
    </source>
</evidence>
<dbReference type="CDD" id="cd01335">
    <property type="entry name" value="Radical_SAM"/>
    <property type="match status" value="1"/>
</dbReference>
<dbReference type="GO" id="GO:0051539">
    <property type="term" value="F:4 iron, 4 sulfur cluster binding"/>
    <property type="evidence" value="ECO:0007669"/>
    <property type="project" value="UniProtKB-KW"/>
</dbReference>
<proteinExistence type="predicted"/>
<dbReference type="InterPro" id="IPR058240">
    <property type="entry name" value="rSAM_sf"/>
</dbReference>
<accession>G9XVX1</accession>